<feature type="compositionally biased region" description="Low complexity" evidence="1">
    <location>
        <begin position="414"/>
        <end position="449"/>
    </location>
</feature>
<reference evidence="3 4" key="1">
    <citation type="submission" date="2020-08" db="EMBL/GenBank/DDBJ databases">
        <title>Sequencing the genomes of 1000 actinobacteria strains.</title>
        <authorList>
            <person name="Klenk H.-P."/>
        </authorList>
    </citation>
    <scope>NUCLEOTIDE SEQUENCE [LARGE SCALE GENOMIC DNA]</scope>
    <source>
        <strain evidence="3 4">DSM 43150</strain>
    </source>
</reference>
<evidence type="ECO:0000313" key="3">
    <source>
        <dbReference type="EMBL" id="MBB4747758.1"/>
    </source>
</evidence>
<dbReference type="RefSeq" id="WP_188120357.1">
    <property type="nucleotide sequence ID" value="NZ_BOMP01000156.1"/>
</dbReference>
<dbReference type="Pfam" id="PF04860">
    <property type="entry name" value="Phage_portal"/>
    <property type="match status" value="1"/>
</dbReference>
<comment type="caution">
    <text evidence="3">The sequence shown here is derived from an EMBL/GenBank/DDBJ whole genome shotgun (WGS) entry which is preliminary data.</text>
</comment>
<name>A0A7W7HC19_9ACTN</name>
<proteinExistence type="predicted"/>
<dbReference type="EMBL" id="BOMP01000156">
    <property type="protein sequence ID" value="GIE45169.1"/>
    <property type="molecule type" value="Genomic_DNA"/>
</dbReference>
<accession>A0A7W7HC19</accession>
<evidence type="ECO:0000313" key="4">
    <source>
        <dbReference type="Proteomes" id="UP000590511"/>
    </source>
</evidence>
<dbReference type="Proteomes" id="UP000631312">
    <property type="component" value="Unassembled WGS sequence"/>
</dbReference>
<dbReference type="Proteomes" id="UP000590511">
    <property type="component" value="Unassembled WGS sequence"/>
</dbReference>
<evidence type="ECO:0000313" key="5">
    <source>
        <dbReference type="Proteomes" id="UP000631312"/>
    </source>
</evidence>
<evidence type="ECO:0000313" key="2">
    <source>
        <dbReference type="EMBL" id="GIE45169.1"/>
    </source>
</evidence>
<feature type="compositionally biased region" description="Acidic residues" evidence="1">
    <location>
        <begin position="450"/>
        <end position="461"/>
    </location>
</feature>
<dbReference type="EMBL" id="JACHNC010000001">
    <property type="protein sequence ID" value="MBB4747758.1"/>
    <property type="molecule type" value="Genomic_DNA"/>
</dbReference>
<organism evidence="3 4">
    <name type="scientific">Actinoplanes lobatus</name>
    <dbReference type="NCBI Taxonomy" id="113568"/>
    <lineage>
        <taxon>Bacteria</taxon>
        <taxon>Bacillati</taxon>
        <taxon>Actinomycetota</taxon>
        <taxon>Actinomycetes</taxon>
        <taxon>Micromonosporales</taxon>
        <taxon>Micromonosporaceae</taxon>
        <taxon>Actinoplanes</taxon>
    </lineage>
</organism>
<gene>
    <name evidence="2" type="ORF">Alo02nite_80670</name>
    <name evidence="3" type="ORF">BJ964_001919</name>
</gene>
<dbReference type="AlphaFoldDB" id="A0A7W7HC19"/>
<feature type="region of interest" description="Disordered" evidence="1">
    <location>
        <begin position="414"/>
        <end position="465"/>
    </location>
</feature>
<sequence>MALLDRLRKAYAARRTAGADRRAGRQAWAGMFQTYGEPNAERIVSSYVDLAEKAYAGNAVVFGVALARMSLFTEARVAFRSRADRKLSRTPALERLEKPWPNGTLADLLGRMEQDATLAGNAYIRDAGDQLERLRPDWVTIVSEVDETDDGHQIRRVLGFVYDPVGDPDRDIDFYAVDEVAHWAPIPDPLAFWRGMSWLTPVVGEINADKAMTAHRETFFKNAATPNMVIKYTGKLTREQAERIGDRIAARHAGPGKAGRTLILDEGADLQVVGAQLRDVQFDELQSAGENRVAVAGQVPAIVAGLKEGLDSAAWSMYRQALRRFADQTMRPLWRSAFAALAVLVDVPDGAELWFDVSDIAALQESEQEAAQTAQTNAATLSTLLTAGFTAESAVAYVASGDLSLLDHSGLYSVQLRPPGEQEPAPAGSAPAPDDAERPAAPADAPGPADTDEQDADDDPAGDMRRAWPVDELDFELEFIELLRGWEPNLHPRDHRGRFRKVMSSDVGENLFPLTKPSTRRLDQLVDDFGREENPDDRAWQPIVDEYERREAEENARNDRISAAVDAGDDYLDAYAREYGLDAEKLRHKERMSLLDAERFAGETRRQAVRRLYDEWIYLRYLKAEAETRGIMVTKAGFVAGIDPISLFSGPPQRARKWASEELMRWWADNGRVTFTEFAFTTYGIGSKRAAESARLSGNGRDFGV</sequence>
<reference evidence="2 5" key="2">
    <citation type="submission" date="2021-01" db="EMBL/GenBank/DDBJ databases">
        <title>Whole genome shotgun sequence of Actinoplanes lobatus NBRC 12513.</title>
        <authorList>
            <person name="Komaki H."/>
            <person name="Tamura T."/>
        </authorList>
    </citation>
    <scope>NUCLEOTIDE SEQUENCE [LARGE SCALE GENOMIC DNA]</scope>
    <source>
        <strain evidence="2 5">NBRC 12513</strain>
    </source>
</reference>
<dbReference type="InterPro" id="IPR006944">
    <property type="entry name" value="Phage/GTA_portal"/>
</dbReference>
<protein>
    <submittedName>
        <fullName evidence="3">Phage portal protein BeeE</fullName>
    </submittedName>
</protein>
<evidence type="ECO:0000256" key="1">
    <source>
        <dbReference type="SAM" id="MobiDB-lite"/>
    </source>
</evidence>
<keyword evidence="5" id="KW-1185">Reference proteome</keyword>